<reference evidence="3" key="1">
    <citation type="submission" date="2016-10" db="EMBL/GenBank/DDBJ databases">
        <authorList>
            <person name="Varghese N."/>
            <person name="Submissions S."/>
        </authorList>
    </citation>
    <scope>NUCLEOTIDE SEQUENCE [LARGE SCALE GENOMIC DNA]</scope>
    <source>
        <strain evidence="3">CGMCC 1.6444</strain>
    </source>
</reference>
<dbReference type="Pfam" id="PF08291">
    <property type="entry name" value="Peptidase_M15_3"/>
    <property type="match status" value="1"/>
</dbReference>
<dbReference type="InterPro" id="IPR013230">
    <property type="entry name" value="Peptidase_M15A_C"/>
</dbReference>
<organism evidence="2 3">
    <name type="scientific">Halomonas shengliensis</name>
    <dbReference type="NCBI Taxonomy" id="419597"/>
    <lineage>
        <taxon>Bacteria</taxon>
        <taxon>Pseudomonadati</taxon>
        <taxon>Pseudomonadota</taxon>
        <taxon>Gammaproteobacteria</taxon>
        <taxon>Oceanospirillales</taxon>
        <taxon>Halomonadaceae</taxon>
        <taxon>Halomonas</taxon>
    </lineage>
</organism>
<dbReference type="EMBL" id="FNIV01000005">
    <property type="protein sequence ID" value="SDO29344.1"/>
    <property type="molecule type" value="Genomic_DNA"/>
</dbReference>
<dbReference type="SUPFAM" id="SSF55166">
    <property type="entry name" value="Hedgehog/DD-peptidase"/>
    <property type="match status" value="1"/>
</dbReference>
<evidence type="ECO:0000313" key="2">
    <source>
        <dbReference type="EMBL" id="SDO29344.1"/>
    </source>
</evidence>
<evidence type="ECO:0000259" key="1">
    <source>
        <dbReference type="Pfam" id="PF08291"/>
    </source>
</evidence>
<dbReference type="OrthoDB" id="5242612at2"/>
<proteinExistence type="predicted"/>
<dbReference type="STRING" id="419597.SAMN04487957_10575"/>
<sequence length="119" mass="12949">MTQVSRHFKRAEFACHCGKCGFDTIDAQTLEILEAVRQHFGMPVIVTSAARCRSHNAAVGGAARSQHIYGRAADIKVAGTPPDAVHDWIAETFPSASLGLYRTFVHVDTRTGGPARWRG</sequence>
<evidence type="ECO:0000313" key="3">
    <source>
        <dbReference type="Proteomes" id="UP000199075"/>
    </source>
</evidence>
<dbReference type="AlphaFoldDB" id="A0A1H0ID46"/>
<dbReference type="Gene3D" id="3.30.1380.10">
    <property type="match status" value="1"/>
</dbReference>
<dbReference type="Proteomes" id="UP000199075">
    <property type="component" value="Unassembled WGS sequence"/>
</dbReference>
<accession>A0A1H0ID46</accession>
<feature type="domain" description="Peptidase M15A C-terminal" evidence="1">
    <location>
        <begin position="7"/>
        <end position="108"/>
    </location>
</feature>
<dbReference type="InterPro" id="IPR009045">
    <property type="entry name" value="Zn_M74/Hedgehog-like"/>
</dbReference>
<dbReference type="RefSeq" id="WP_089678377.1">
    <property type="nucleotide sequence ID" value="NZ_FNIV01000005.1"/>
</dbReference>
<protein>
    <submittedName>
        <fullName evidence="2">Peptidase M15</fullName>
    </submittedName>
</protein>
<gene>
    <name evidence="2" type="ORF">SAMN04487957_10575</name>
</gene>
<keyword evidence="3" id="KW-1185">Reference proteome</keyword>
<name>A0A1H0ID46_9GAMM</name>